<evidence type="ECO:0000256" key="1">
    <source>
        <dbReference type="ARBA" id="ARBA00022801"/>
    </source>
</evidence>
<protein>
    <recommendedName>
        <fullName evidence="3">Kynurenine formamidase</fullName>
        <shortName evidence="3">KFA</shortName>
        <shortName evidence="3">KFase</shortName>
        <ecNumber evidence="3">3.5.1.9</ecNumber>
    </recommendedName>
    <alternativeName>
        <fullName evidence="3">Arylformamidase</fullName>
    </alternativeName>
    <alternativeName>
        <fullName evidence="3">N-formylkynurenine formamidase</fullName>
        <shortName evidence="3">FKF</shortName>
    </alternativeName>
</protein>
<dbReference type="HAMAP" id="MF_03014">
    <property type="entry name" value="KFase"/>
    <property type="match status" value="1"/>
</dbReference>
<feature type="active site" description="Nucleophile" evidence="3">
    <location>
        <position position="159"/>
    </location>
</feature>
<comment type="catalytic activity">
    <reaction evidence="3">
        <text>N-formyl-L-kynurenine + H2O = L-kynurenine + formate + H(+)</text>
        <dbReference type="Rhea" id="RHEA:13009"/>
        <dbReference type="ChEBI" id="CHEBI:15377"/>
        <dbReference type="ChEBI" id="CHEBI:15378"/>
        <dbReference type="ChEBI" id="CHEBI:15740"/>
        <dbReference type="ChEBI" id="CHEBI:57959"/>
        <dbReference type="ChEBI" id="CHEBI:58629"/>
        <dbReference type="EC" id="3.5.1.9"/>
    </reaction>
</comment>
<dbReference type="InterPro" id="IPR027519">
    <property type="entry name" value="KFase_ver/fungi-typ"/>
</dbReference>
<evidence type="ECO:0000313" key="5">
    <source>
        <dbReference type="Proteomes" id="UP000193144"/>
    </source>
</evidence>
<comment type="caution">
    <text evidence="4">The sequence shown here is derived from an EMBL/GenBank/DDBJ whole genome shotgun (WGS) entry which is preliminary data.</text>
</comment>
<proteinExistence type="inferred from homology"/>
<accession>A0A1Y1YWX4</accession>
<sequence>MVTSTQKEQHSYPCQLNGIPYTDPPTRLQTLDIWFPRPLEESPPEGSVWIVYVHGGAWRDPLQTSTGILPTIQHLLKFSSPNSPSPSPALPHIAAIASLNYRLSPYPLHPTHPSSPDDESRNVRHPEHVRDVGKGLEYLASQYGVGKAGGHRWLGIGHSCGATLLLQHLSNILSSKPTSEPASTSVSTLSSTWVPESLILLSGIYSLPHFISAHSPPETPQNIADIYRAIVTGAFGDEEKAWRRASPAMLGYRHKLGYADTQEYADEQGDSGTPPRLVILAWSEEDGLVEREQMALMSDKLIESGWREGLSSVTKKGRIVECRKLTGAHDEVWEQGEQIAGLVGEVLGRVFGVEGRDV</sequence>
<dbReference type="InterPro" id="IPR029058">
    <property type="entry name" value="AB_hydrolase_fold"/>
</dbReference>
<dbReference type="PANTHER" id="PTHR48081:SF33">
    <property type="entry name" value="KYNURENINE FORMAMIDASE"/>
    <property type="match status" value="1"/>
</dbReference>
<keyword evidence="2 3" id="KW-0823">Tryptophan catabolism</keyword>
<dbReference type="PANTHER" id="PTHR48081">
    <property type="entry name" value="AB HYDROLASE SUPERFAMILY PROTEIN C4A8.06C"/>
    <property type="match status" value="1"/>
</dbReference>
<comment type="similarity">
    <text evidence="3">Belongs to the kynurenine formamidase family.</text>
</comment>
<dbReference type="AlphaFoldDB" id="A0A1Y1YWX4"/>
<dbReference type="OrthoDB" id="420264at2759"/>
<feature type="active site" evidence="3">
    <location>
        <position position="286"/>
    </location>
</feature>
<dbReference type="Gene3D" id="3.40.50.1820">
    <property type="entry name" value="alpha/beta hydrolase"/>
    <property type="match status" value="1"/>
</dbReference>
<dbReference type="SUPFAM" id="SSF53474">
    <property type="entry name" value="alpha/beta-Hydrolases"/>
    <property type="match status" value="1"/>
</dbReference>
<keyword evidence="1 3" id="KW-0378">Hydrolase</keyword>
<dbReference type="EMBL" id="MCFA01000158">
    <property type="protein sequence ID" value="ORY02364.1"/>
    <property type="molecule type" value="Genomic_DNA"/>
</dbReference>
<keyword evidence="5" id="KW-1185">Reference proteome</keyword>
<feature type="short sequence motif" description="HGGXW" evidence="3">
    <location>
        <begin position="54"/>
        <end position="58"/>
    </location>
</feature>
<gene>
    <name evidence="4" type="ORF">BCR34DRAFT_574194</name>
</gene>
<evidence type="ECO:0000256" key="2">
    <source>
        <dbReference type="ARBA" id="ARBA00023079"/>
    </source>
</evidence>
<comment type="function">
    <text evidence="3">Catalyzes the hydrolysis of N-formyl-L-kynurenine to L-kynurenine, the second step in the kynurenine pathway of tryptophan degradation. Kynurenine may be further oxidized to nicotinic acid, NAD(H) and NADP(H). Required for elimination of toxic metabolites.</text>
</comment>
<name>A0A1Y1YWX4_9PLEO</name>
<dbReference type="EC" id="3.5.1.9" evidence="3"/>
<dbReference type="InterPro" id="IPR050300">
    <property type="entry name" value="GDXG_lipolytic_enzyme"/>
</dbReference>
<evidence type="ECO:0000313" key="4">
    <source>
        <dbReference type="EMBL" id="ORY02364.1"/>
    </source>
</evidence>
<dbReference type="UniPathway" id="UPA00333">
    <property type="reaction ID" value="UER00454"/>
</dbReference>
<evidence type="ECO:0000256" key="3">
    <source>
        <dbReference type="HAMAP-Rule" id="MF_03014"/>
    </source>
</evidence>
<feature type="active site" evidence="3">
    <location>
        <position position="329"/>
    </location>
</feature>
<dbReference type="Proteomes" id="UP000193144">
    <property type="component" value="Unassembled WGS sequence"/>
</dbReference>
<organism evidence="4 5">
    <name type="scientific">Clohesyomyces aquaticus</name>
    <dbReference type="NCBI Taxonomy" id="1231657"/>
    <lineage>
        <taxon>Eukaryota</taxon>
        <taxon>Fungi</taxon>
        <taxon>Dikarya</taxon>
        <taxon>Ascomycota</taxon>
        <taxon>Pezizomycotina</taxon>
        <taxon>Dothideomycetes</taxon>
        <taxon>Pleosporomycetidae</taxon>
        <taxon>Pleosporales</taxon>
        <taxon>Lindgomycetaceae</taxon>
        <taxon>Clohesyomyces</taxon>
    </lineage>
</organism>
<dbReference type="GO" id="GO:0034354">
    <property type="term" value="P:'de novo' NAD+ biosynthetic process from L-tryptophan"/>
    <property type="evidence" value="ECO:0007669"/>
    <property type="project" value="UniProtKB-UniRule"/>
</dbReference>
<dbReference type="GO" id="GO:0004061">
    <property type="term" value="F:arylformamidase activity"/>
    <property type="evidence" value="ECO:0007669"/>
    <property type="project" value="UniProtKB-UniRule"/>
</dbReference>
<dbReference type="STRING" id="1231657.A0A1Y1YWX4"/>
<comment type="domain">
    <text evidence="3">The main chain amide nitrogen atoms of the second glycine and its adjacent residue in the HGGXW motif define the oxyanion hole, and stabilize the oxyanion that forms during the nucleophilic attack by the catalytic serine during substrate cleavage.</text>
</comment>
<reference evidence="4 5" key="1">
    <citation type="submission" date="2016-07" db="EMBL/GenBank/DDBJ databases">
        <title>Pervasive Adenine N6-methylation of Active Genes in Fungi.</title>
        <authorList>
            <consortium name="DOE Joint Genome Institute"/>
            <person name="Mondo S.J."/>
            <person name="Dannebaum R.O."/>
            <person name="Kuo R.C."/>
            <person name="Labutti K."/>
            <person name="Haridas S."/>
            <person name="Kuo A."/>
            <person name="Salamov A."/>
            <person name="Ahrendt S.R."/>
            <person name="Lipzen A."/>
            <person name="Sullivan W."/>
            <person name="Andreopoulos W.B."/>
            <person name="Clum A."/>
            <person name="Lindquist E."/>
            <person name="Daum C."/>
            <person name="Ramamoorthy G.K."/>
            <person name="Gryganskyi A."/>
            <person name="Culley D."/>
            <person name="Magnuson J.K."/>
            <person name="James T.Y."/>
            <person name="O'Malley M.A."/>
            <person name="Stajich J.E."/>
            <person name="Spatafora J.W."/>
            <person name="Visel A."/>
            <person name="Grigoriev I.V."/>
        </authorList>
    </citation>
    <scope>NUCLEOTIDE SEQUENCE [LARGE SCALE GENOMIC DNA]</scope>
    <source>
        <strain evidence="4 5">CBS 115471</strain>
    </source>
</reference>
<dbReference type="GO" id="GO:0019441">
    <property type="term" value="P:L-tryptophan catabolic process to kynurenine"/>
    <property type="evidence" value="ECO:0007669"/>
    <property type="project" value="UniProtKB-UniRule"/>
</dbReference>
<comment type="subunit">
    <text evidence="3">Homodimer.</text>
</comment>
<comment type="pathway">
    <text evidence="3">Amino-acid degradation; L-tryptophan degradation via kynurenine pathway; L-kynurenine from L-tryptophan: step 2/2.</text>
</comment>